<dbReference type="InterPro" id="IPR047960">
    <property type="entry name" value="Transpos_IS1380"/>
</dbReference>
<evidence type="ECO:0000256" key="1">
    <source>
        <dbReference type="SAM" id="MobiDB-lite"/>
    </source>
</evidence>
<dbReference type="NCBIfam" id="NF033539">
    <property type="entry name" value="transpos_IS1380"/>
    <property type="match status" value="1"/>
</dbReference>
<dbReference type="InterPro" id="IPR025668">
    <property type="entry name" value="Tnp_DDE_dom"/>
</dbReference>
<keyword evidence="4" id="KW-1185">Reference proteome</keyword>
<dbReference type="Proteomes" id="UP000567293">
    <property type="component" value="Unassembled WGS sequence"/>
</dbReference>
<feature type="domain" description="Transposase DDE" evidence="2">
    <location>
        <begin position="11"/>
        <end position="470"/>
    </location>
</feature>
<accession>A0A7V8T029</accession>
<evidence type="ECO:0000259" key="2">
    <source>
        <dbReference type="Pfam" id="PF13701"/>
    </source>
</evidence>
<proteinExistence type="predicted"/>
<evidence type="ECO:0000313" key="3">
    <source>
        <dbReference type="EMBL" id="MBA0088784.1"/>
    </source>
</evidence>
<gene>
    <name evidence="3" type="ORF">HRJ53_27660</name>
</gene>
<sequence length="476" mass="53962">MAQPLPASQKLGGRELVWRFDGGDITSDGGVLVLKKLEERTGIVRRFAACFTDYRKADQIEHPLLDLIMQRLFGLALGYEDLNDHDDLRRDPMLAVALGKADVKGEQRRRAQDRGKALAGKSTLNRLELTAPDYDGSPRQKGSHKPETKKIVVDPESIDALLVDLFLEAQEQIPERIVLDLDATDDVLYGHQEGRFYHGYYRDYCYLPLYVFCGEHLLCARLRMSNIDASADSVEELEPLVAHIRQRWPRVKIQLRGDAGFCREKLMAWCEREGIDYIFGLAQNARLKKQIAAEMAQAQEQYLQTQAPARRFTEFWYATQDTWSRERRVIAKAEHLDKGANPRFVVTSLSAAQMGAQELYEKGYCARGDCPENRIKEQQLDLFADRTSTGKMWSNQLRLYFSSLAYVLLQTLRRMALAGTELAKAQCGTIRLKLLKVGAQVRVTVRKIWISLSGGYPHAALFARVLAALETDSSVS</sequence>
<comment type="caution">
    <text evidence="3">The sequence shown here is derived from an EMBL/GenBank/DDBJ whole genome shotgun (WGS) entry which is preliminary data.</text>
</comment>
<feature type="region of interest" description="Disordered" evidence="1">
    <location>
        <begin position="129"/>
        <end position="149"/>
    </location>
</feature>
<evidence type="ECO:0000313" key="4">
    <source>
        <dbReference type="Proteomes" id="UP000567293"/>
    </source>
</evidence>
<name>A0A7V8T029_9BACT</name>
<organism evidence="3 4">
    <name type="scientific">Candidatus Acidiferrum panamense</name>
    <dbReference type="NCBI Taxonomy" id="2741543"/>
    <lineage>
        <taxon>Bacteria</taxon>
        <taxon>Pseudomonadati</taxon>
        <taxon>Acidobacteriota</taxon>
        <taxon>Terriglobia</taxon>
        <taxon>Candidatus Acidiferrales</taxon>
        <taxon>Candidatus Acidiferrum</taxon>
    </lineage>
</organism>
<dbReference type="EMBL" id="JACDQQ010002675">
    <property type="protein sequence ID" value="MBA0088784.1"/>
    <property type="molecule type" value="Genomic_DNA"/>
</dbReference>
<dbReference type="AlphaFoldDB" id="A0A7V8T029"/>
<reference evidence="3" key="1">
    <citation type="submission" date="2020-06" db="EMBL/GenBank/DDBJ databases">
        <title>Legume-microbial interactions unlock mineral nutrients during tropical forest succession.</title>
        <authorList>
            <person name="Epihov D.Z."/>
        </authorList>
    </citation>
    <scope>NUCLEOTIDE SEQUENCE [LARGE SCALE GENOMIC DNA]</scope>
    <source>
        <strain evidence="3">Pan2503</strain>
    </source>
</reference>
<dbReference type="Pfam" id="PF13701">
    <property type="entry name" value="DDE_Tnp_1_4"/>
    <property type="match status" value="1"/>
</dbReference>
<protein>
    <submittedName>
        <fullName evidence="3">IS1380 family transposase</fullName>
    </submittedName>
</protein>